<dbReference type="Gene3D" id="3.40.50.1010">
    <property type="entry name" value="5'-nuclease"/>
    <property type="match status" value="1"/>
</dbReference>
<reference evidence="2" key="2">
    <citation type="submission" date="2012-02" db="EMBL/GenBank/DDBJ databases">
        <title>Complete genome sequence of Blastococcus saxobsidens strain DD2.</title>
        <authorList>
            <person name="Genoscope."/>
        </authorList>
    </citation>
    <scope>NUCLEOTIDE SEQUENCE [LARGE SCALE GENOMIC DNA]</scope>
    <source>
        <strain evidence="2">DD2</strain>
    </source>
</reference>
<evidence type="ECO:0000313" key="1">
    <source>
        <dbReference type="EMBL" id="CCG04395.1"/>
    </source>
</evidence>
<reference evidence="1 2" key="1">
    <citation type="journal article" date="2012" name="J. Bacteriol.">
        <title>Genome Sequence of Blastococcus saxobsidens DD2, a Stone-Inhabiting Bacterium.</title>
        <authorList>
            <person name="Chouaia B."/>
            <person name="Crotti E."/>
            <person name="Brusetti L."/>
            <person name="Daffonchio D."/>
            <person name="Essoussi I."/>
            <person name="Nouioui I."/>
            <person name="Sbissi I."/>
            <person name="Ghodhbane-Gtari F."/>
            <person name="Gtari M."/>
            <person name="Vacherie B."/>
            <person name="Barbe V."/>
            <person name="Medigue C."/>
            <person name="Gury J."/>
            <person name="Pujic P."/>
            <person name="Normand P."/>
        </authorList>
    </citation>
    <scope>NUCLEOTIDE SEQUENCE [LARGE SCALE GENOMIC DNA]</scope>
    <source>
        <strain evidence="1 2">DD2</strain>
    </source>
</reference>
<protein>
    <recommendedName>
        <fullName evidence="3">PIN domain-containing protein</fullName>
    </recommendedName>
</protein>
<gene>
    <name evidence="1" type="ordered locus">BLASA_3533</name>
</gene>
<dbReference type="SUPFAM" id="SSF88723">
    <property type="entry name" value="PIN domain-like"/>
    <property type="match status" value="1"/>
</dbReference>
<evidence type="ECO:0008006" key="3">
    <source>
        <dbReference type="Google" id="ProtNLM"/>
    </source>
</evidence>
<dbReference type="InterPro" id="IPR029060">
    <property type="entry name" value="PIN-like_dom_sf"/>
</dbReference>
<accession>H6RTY5</accession>
<dbReference type="EMBL" id="FO117623">
    <property type="protein sequence ID" value="CCG04395.1"/>
    <property type="molecule type" value="Genomic_DNA"/>
</dbReference>
<dbReference type="Proteomes" id="UP000007517">
    <property type="component" value="Chromosome"/>
</dbReference>
<sequence>MTLVLDSGGVTGLAGQRARLRELQRRGLWPAEVPAVVLTEALTGDHRRDFQLNRLLRACQVRPVPELQAREAAVLRTRTERAGEISAVDAVVAASASTRPGSVVLTSDPGDLRALAEHAVHRFTVVPV</sequence>
<name>H6RTY5_BLASD</name>
<dbReference type="KEGG" id="bsd:BLASA_3533"/>
<evidence type="ECO:0000313" key="2">
    <source>
        <dbReference type="Proteomes" id="UP000007517"/>
    </source>
</evidence>
<dbReference type="HOGENOM" id="CLU_1955367_0_0_11"/>
<dbReference type="OrthoDB" id="3215542at2"/>
<organism evidence="1 2">
    <name type="scientific">Blastococcus saxobsidens (strain DD2)</name>
    <dbReference type="NCBI Taxonomy" id="1146883"/>
    <lineage>
        <taxon>Bacteria</taxon>
        <taxon>Bacillati</taxon>
        <taxon>Actinomycetota</taxon>
        <taxon>Actinomycetes</taxon>
        <taxon>Geodermatophilales</taxon>
        <taxon>Geodermatophilaceae</taxon>
        <taxon>Blastococcus</taxon>
    </lineage>
</organism>
<dbReference type="AlphaFoldDB" id="H6RTY5"/>
<dbReference type="STRING" id="1146883.BLASA_3533"/>
<keyword evidence="2" id="KW-1185">Reference proteome</keyword>
<proteinExistence type="predicted"/>